<reference evidence="2" key="2">
    <citation type="submission" date="2023-07" db="EMBL/GenBank/DDBJ databases">
        <authorList>
            <consortium name="Lawrence Berkeley National Laboratory"/>
            <person name="Haridas S."/>
            <person name="Hensen N."/>
            <person name="Bonometti L."/>
            <person name="Westerberg I."/>
            <person name="Brannstrom I.O."/>
            <person name="Guillou S."/>
            <person name="Cros-Aarteil S."/>
            <person name="Calhoun S."/>
            <person name="Kuo A."/>
            <person name="Mondo S."/>
            <person name="Pangilinan J."/>
            <person name="Riley R."/>
            <person name="LaButti K."/>
            <person name="Andreopoulos B."/>
            <person name="Lipzen A."/>
            <person name="Chen C."/>
            <person name="Yanf M."/>
            <person name="Daum C."/>
            <person name="Ng V."/>
            <person name="Clum A."/>
            <person name="Steindorff A."/>
            <person name="Ohm R."/>
            <person name="Martin F."/>
            <person name="Silar P."/>
            <person name="Natvig D."/>
            <person name="Lalanne C."/>
            <person name="Gautier V."/>
            <person name="Ament-velasquez S.L."/>
            <person name="Kruys A."/>
            <person name="Hutchinson M.I."/>
            <person name="Powell A.J."/>
            <person name="Barry K."/>
            <person name="Miller A.N."/>
            <person name="Grigoriev I.V."/>
            <person name="Debuchy R."/>
            <person name="Gladieux P."/>
            <person name="Thoren M.H."/>
            <person name="Johannesson H."/>
        </authorList>
    </citation>
    <scope>NUCLEOTIDE SEQUENCE</scope>
    <source>
        <strain evidence="2">FGSC 1904</strain>
    </source>
</reference>
<comment type="caution">
    <text evidence="2">The sequence shown here is derived from an EMBL/GenBank/DDBJ whole genome shotgun (WGS) entry which is preliminary data.</text>
</comment>
<feature type="chain" id="PRO_5042283316" evidence="1">
    <location>
        <begin position="23"/>
        <end position="202"/>
    </location>
</feature>
<organism evidence="2 3">
    <name type="scientific">Sordaria brevicollis</name>
    <dbReference type="NCBI Taxonomy" id="83679"/>
    <lineage>
        <taxon>Eukaryota</taxon>
        <taxon>Fungi</taxon>
        <taxon>Dikarya</taxon>
        <taxon>Ascomycota</taxon>
        <taxon>Pezizomycotina</taxon>
        <taxon>Sordariomycetes</taxon>
        <taxon>Sordariomycetidae</taxon>
        <taxon>Sordariales</taxon>
        <taxon>Sordariaceae</taxon>
        <taxon>Sordaria</taxon>
    </lineage>
</organism>
<protein>
    <submittedName>
        <fullName evidence="2">Uncharacterized protein</fullName>
    </submittedName>
</protein>
<feature type="signal peptide" evidence="1">
    <location>
        <begin position="1"/>
        <end position="22"/>
    </location>
</feature>
<dbReference type="Proteomes" id="UP001281003">
    <property type="component" value="Unassembled WGS sequence"/>
</dbReference>
<dbReference type="AlphaFoldDB" id="A0AAE0PM40"/>
<keyword evidence="1" id="KW-0732">Signal</keyword>
<keyword evidence="3" id="KW-1185">Reference proteome</keyword>
<sequence>MLFSNFVLGAVLAVSQIFSAGAIPLLVKKAPANLQNPLSGHNIHNTTWENTVNTTTPVVQHATHNTIRNDGPDQHLQRRQSLDYESIKCNANFGPMSSLAWAKDIQDGINYLRGVKGRPGNGPGPNRCGRVSCAYSWAIFWCNEDPTAAKELDSYNIIADAAQIIQDECKIEYGQRCFGWVEGQVFMKDRWSVIVRQDTHNC</sequence>
<reference evidence="2" key="1">
    <citation type="journal article" date="2023" name="Mol. Phylogenet. Evol.">
        <title>Genome-scale phylogeny and comparative genomics of the fungal order Sordariales.</title>
        <authorList>
            <person name="Hensen N."/>
            <person name="Bonometti L."/>
            <person name="Westerberg I."/>
            <person name="Brannstrom I.O."/>
            <person name="Guillou S."/>
            <person name="Cros-Aarteil S."/>
            <person name="Calhoun S."/>
            <person name="Haridas S."/>
            <person name="Kuo A."/>
            <person name="Mondo S."/>
            <person name="Pangilinan J."/>
            <person name="Riley R."/>
            <person name="LaButti K."/>
            <person name="Andreopoulos B."/>
            <person name="Lipzen A."/>
            <person name="Chen C."/>
            <person name="Yan M."/>
            <person name="Daum C."/>
            <person name="Ng V."/>
            <person name="Clum A."/>
            <person name="Steindorff A."/>
            <person name="Ohm R.A."/>
            <person name="Martin F."/>
            <person name="Silar P."/>
            <person name="Natvig D.O."/>
            <person name="Lalanne C."/>
            <person name="Gautier V."/>
            <person name="Ament-Velasquez S.L."/>
            <person name="Kruys A."/>
            <person name="Hutchinson M.I."/>
            <person name="Powell A.J."/>
            <person name="Barry K."/>
            <person name="Miller A.N."/>
            <person name="Grigoriev I.V."/>
            <person name="Debuchy R."/>
            <person name="Gladieux P."/>
            <person name="Hiltunen Thoren M."/>
            <person name="Johannesson H."/>
        </authorList>
    </citation>
    <scope>NUCLEOTIDE SEQUENCE</scope>
    <source>
        <strain evidence="2">FGSC 1904</strain>
    </source>
</reference>
<accession>A0AAE0PM40</accession>
<gene>
    <name evidence="2" type="ORF">B0T20DRAFT_388235</name>
</gene>
<evidence type="ECO:0000313" key="3">
    <source>
        <dbReference type="Proteomes" id="UP001281003"/>
    </source>
</evidence>
<evidence type="ECO:0000313" key="2">
    <source>
        <dbReference type="EMBL" id="KAK3402526.1"/>
    </source>
</evidence>
<evidence type="ECO:0000256" key="1">
    <source>
        <dbReference type="SAM" id="SignalP"/>
    </source>
</evidence>
<proteinExistence type="predicted"/>
<dbReference type="PANTHER" id="PTHR35605">
    <property type="entry name" value="ECP2 EFFECTOR PROTEIN DOMAIN-CONTAINING PROTEIN-RELATED"/>
    <property type="match status" value="1"/>
</dbReference>
<dbReference type="PANTHER" id="PTHR35605:SF1">
    <property type="entry name" value="ECP2 EFFECTOR PROTEIN DOMAIN-CONTAINING PROTEIN-RELATED"/>
    <property type="match status" value="1"/>
</dbReference>
<dbReference type="EMBL" id="JAUTDP010000001">
    <property type="protein sequence ID" value="KAK3402526.1"/>
    <property type="molecule type" value="Genomic_DNA"/>
</dbReference>
<name>A0AAE0PM40_SORBR</name>